<reference evidence="3" key="2">
    <citation type="submission" date="2015-06" db="UniProtKB">
        <authorList>
            <consortium name="EnsemblProtists"/>
        </authorList>
    </citation>
    <scope>IDENTIFICATION</scope>
    <source>
        <strain evidence="3">Emoy2</strain>
    </source>
</reference>
<protein>
    <submittedName>
        <fullName evidence="3">Uncharacterized protein</fullName>
    </submittedName>
</protein>
<keyword evidence="2" id="KW-0472">Membrane</keyword>
<keyword evidence="2" id="KW-1133">Transmembrane helix</keyword>
<organism evidence="3 4">
    <name type="scientific">Hyaloperonospora arabidopsidis (strain Emoy2)</name>
    <name type="common">Downy mildew agent</name>
    <name type="synonym">Peronospora arabidopsidis</name>
    <dbReference type="NCBI Taxonomy" id="559515"/>
    <lineage>
        <taxon>Eukaryota</taxon>
        <taxon>Sar</taxon>
        <taxon>Stramenopiles</taxon>
        <taxon>Oomycota</taxon>
        <taxon>Peronosporomycetes</taxon>
        <taxon>Peronosporales</taxon>
        <taxon>Peronosporaceae</taxon>
        <taxon>Hyaloperonospora</taxon>
    </lineage>
</organism>
<sequence length="224" mass="23608">MKGDVAVQDCHEMLSSFTNTSACVAPKNAGCIKIETGAWGCVFEQDGAAIPAPTRTETEAPAPSKTTAESGTQGLTSTNVQAIDASTTYNAPSTRETRTEAEVQTTAESTAAFSHGTSYTYEQKQQHSQQMTQKQQTQQMTQQSASSSPAQTVSTLSADATKAGDGFNNGVSSTAIVGILVAVCAVVALAGFTVQRRQRSSNEEVPSSAYYRHPETPLTQSIKL</sequence>
<dbReference type="InParanoid" id="M4C4I7"/>
<evidence type="ECO:0000256" key="2">
    <source>
        <dbReference type="SAM" id="Phobius"/>
    </source>
</evidence>
<evidence type="ECO:0000313" key="3">
    <source>
        <dbReference type="EnsemblProtists" id="HpaP814005"/>
    </source>
</evidence>
<evidence type="ECO:0000313" key="4">
    <source>
        <dbReference type="Proteomes" id="UP000011713"/>
    </source>
</evidence>
<keyword evidence="4" id="KW-1185">Reference proteome</keyword>
<feature type="transmembrane region" description="Helical" evidence="2">
    <location>
        <begin position="175"/>
        <end position="194"/>
    </location>
</feature>
<name>M4C4I7_HYAAE</name>
<dbReference type="HOGENOM" id="CLU_1237077_0_0_1"/>
<dbReference type="STRING" id="559515.M4C4I7"/>
<dbReference type="EnsemblProtists" id="HpaT814005">
    <property type="protein sequence ID" value="HpaP814005"/>
    <property type="gene ID" value="HpaG814005"/>
</dbReference>
<dbReference type="EMBL" id="ABWE02003133">
    <property type="status" value="NOT_ANNOTATED_CDS"/>
    <property type="molecule type" value="Genomic_DNA"/>
</dbReference>
<dbReference type="Proteomes" id="UP000011713">
    <property type="component" value="Unassembled WGS sequence"/>
</dbReference>
<proteinExistence type="predicted"/>
<evidence type="ECO:0000256" key="1">
    <source>
        <dbReference type="SAM" id="MobiDB-lite"/>
    </source>
</evidence>
<dbReference type="VEuPathDB" id="FungiDB:HpaG814005"/>
<feature type="compositionally biased region" description="Low complexity" evidence="1">
    <location>
        <begin position="126"/>
        <end position="155"/>
    </location>
</feature>
<accession>M4C4I7</accession>
<feature type="region of interest" description="Disordered" evidence="1">
    <location>
        <begin position="54"/>
        <end position="156"/>
    </location>
</feature>
<reference evidence="4" key="1">
    <citation type="journal article" date="2010" name="Science">
        <title>Signatures of adaptation to obligate biotrophy in the Hyaloperonospora arabidopsidis genome.</title>
        <authorList>
            <person name="Baxter L."/>
            <person name="Tripathy S."/>
            <person name="Ishaque N."/>
            <person name="Boot N."/>
            <person name="Cabral A."/>
            <person name="Kemen E."/>
            <person name="Thines M."/>
            <person name="Ah-Fong A."/>
            <person name="Anderson R."/>
            <person name="Badejoko W."/>
            <person name="Bittner-Eddy P."/>
            <person name="Boore J.L."/>
            <person name="Chibucos M.C."/>
            <person name="Coates M."/>
            <person name="Dehal P."/>
            <person name="Delehaunty K."/>
            <person name="Dong S."/>
            <person name="Downton P."/>
            <person name="Dumas B."/>
            <person name="Fabro G."/>
            <person name="Fronick C."/>
            <person name="Fuerstenberg S.I."/>
            <person name="Fulton L."/>
            <person name="Gaulin E."/>
            <person name="Govers F."/>
            <person name="Hughes L."/>
            <person name="Humphray S."/>
            <person name="Jiang R.H."/>
            <person name="Judelson H."/>
            <person name="Kamoun S."/>
            <person name="Kyung K."/>
            <person name="Meijer H."/>
            <person name="Minx P."/>
            <person name="Morris P."/>
            <person name="Nelson J."/>
            <person name="Phuntumart V."/>
            <person name="Qutob D."/>
            <person name="Rehmany A."/>
            <person name="Rougon-Cardoso A."/>
            <person name="Ryden P."/>
            <person name="Torto-Alalibo T."/>
            <person name="Studholme D."/>
            <person name="Wang Y."/>
            <person name="Win J."/>
            <person name="Wood J."/>
            <person name="Clifton S.W."/>
            <person name="Rogers J."/>
            <person name="Van den Ackerveken G."/>
            <person name="Jones J.D."/>
            <person name="McDowell J.M."/>
            <person name="Beynon J."/>
            <person name="Tyler B.M."/>
        </authorList>
    </citation>
    <scope>NUCLEOTIDE SEQUENCE [LARGE SCALE GENOMIC DNA]</scope>
    <source>
        <strain evidence="4">Emoy2</strain>
    </source>
</reference>
<keyword evidence="2" id="KW-0812">Transmembrane</keyword>
<feature type="region of interest" description="Disordered" evidence="1">
    <location>
        <begin position="196"/>
        <end position="224"/>
    </location>
</feature>
<feature type="compositionally biased region" description="Polar residues" evidence="1">
    <location>
        <begin position="64"/>
        <end position="94"/>
    </location>
</feature>
<dbReference type="AlphaFoldDB" id="M4C4I7"/>
<feature type="compositionally biased region" description="Polar residues" evidence="1">
    <location>
        <begin position="102"/>
        <end position="122"/>
    </location>
</feature>